<gene>
    <name evidence="1" type="ordered locus">PAS_chr2-1_0738</name>
</gene>
<dbReference type="Pfam" id="PF01026">
    <property type="entry name" value="TatD_DNase"/>
    <property type="match status" value="1"/>
</dbReference>
<dbReference type="PANTHER" id="PTHR47345:SF1">
    <property type="entry name" value="CUT9-INTERACTING PROTEIN SCN1"/>
    <property type="match status" value="1"/>
</dbReference>
<dbReference type="Gene3D" id="3.20.20.140">
    <property type="entry name" value="Metal-dependent hydrolases"/>
    <property type="match status" value="1"/>
</dbReference>
<name>C4R1L4_KOMPG</name>
<proteinExistence type="predicted"/>
<evidence type="ECO:0000313" key="1">
    <source>
        <dbReference type="EMBL" id="CAY69388.1"/>
    </source>
</evidence>
<dbReference type="EMBL" id="FN392320">
    <property type="protein sequence ID" value="CAY69388.1"/>
    <property type="molecule type" value="Genomic_DNA"/>
</dbReference>
<sequence>MGELSDAHCHATSGLDVEKLVSILKARNFNCCLMSTYWRDWELIQRVRPLRTLLKSQGIHPWFSHLYRVDKTLSKAEHYMTAISGANGDTKSFQILLDLLPEPIDLSLDELATDFEILGLTKFRVDIDHQKKILGIFLELAYRKRVPVSVHCVKAHGALLDQVLKVYARDDSAICLHSYNGPISQTHQWLKKFPNSIYFSFPLFTIVEEEQAQKYRELLKVIPIDRVLIETDRAIDSYDSANAHYQDLKKSAQLLARFTDRSYEEVERILERNFARFVNRCD</sequence>
<protein>
    <submittedName>
        <fullName evidence="1">Uncharacterized protein</fullName>
    </submittedName>
</protein>
<dbReference type="PANTHER" id="PTHR47345">
    <property type="entry name" value="CUT9-INTERACTING PROTEIN SCN1"/>
    <property type="match status" value="1"/>
</dbReference>
<keyword evidence="2" id="KW-1185">Reference proteome</keyword>
<dbReference type="SUPFAM" id="SSF51556">
    <property type="entry name" value="Metallo-dependent hydrolases"/>
    <property type="match status" value="1"/>
</dbReference>
<organism evidence="1 2">
    <name type="scientific">Komagataella phaffii (strain GS115 / ATCC 20864)</name>
    <name type="common">Yeast</name>
    <name type="synonym">Pichia pastoris</name>
    <dbReference type="NCBI Taxonomy" id="644223"/>
    <lineage>
        <taxon>Eukaryota</taxon>
        <taxon>Fungi</taxon>
        <taxon>Dikarya</taxon>
        <taxon>Ascomycota</taxon>
        <taxon>Saccharomycotina</taxon>
        <taxon>Pichiomycetes</taxon>
        <taxon>Pichiales</taxon>
        <taxon>Pichiaceae</taxon>
        <taxon>Komagataella</taxon>
    </lineage>
</organism>
<dbReference type="Proteomes" id="UP000000314">
    <property type="component" value="Chromosome 2"/>
</dbReference>
<dbReference type="InterPro" id="IPR053044">
    <property type="entry name" value="Metallo-hydrolase/TatD-type"/>
</dbReference>
<dbReference type="KEGG" id="ppa:PAS_chr2-1_0738"/>
<dbReference type="GeneID" id="8198356"/>
<dbReference type="HOGENOM" id="CLU_031506_3_1_1"/>
<dbReference type="InterPro" id="IPR032466">
    <property type="entry name" value="Metal_Hydrolase"/>
</dbReference>
<accession>C4R1L4</accession>
<dbReference type="OrthoDB" id="413993at2759"/>
<dbReference type="eggNOG" id="KOG3020">
    <property type="taxonomic scope" value="Eukaryota"/>
</dbReference>
<dbReference type="RefSeq" id="XP_002491668.1">
    <property type="nucleotide sequence ID" value="XM_002491623.1"/>
</dbReference>
<dbReference type="InterPro" id="IPR001130">
    <property type="entry name" value="TatD-like"/>
</dbReference>
<dbReference type="InParanoid" id="C4R1L4"/>
<reference evidence="1 2" key="1">
    <citation type="journal article" date="2009" name="Nat. Biotechnol.">
        <title>Genome sequence of the recombinant protein production host Pichia pastoris.</title>
        <authorList>
            <person name="De Schutter K."/>
            <person name="Lin Y.C."/>
            <person name="Tiels P."/>
            <person name="Van Hecke A."/>
            <person name="Glinka S."/>
            <person name="Weber-Lehmann J."/>
            <person name="Rouze P."/>
            <person name="Van de Peer Y."/>
            <person name="Callewaert N."/>
        </authorList>
    </citation>
    <scope>NUCLEOTIDE SEQUENCE [LARGE SCALE GENOMIC DNA]</scope>
    <source>
        <strain evidence="2">GS115 / ATCC 20864</strain>
    </source>
</reference>
<evidence type="ECO:0000313" key="2">
    <source>
        <dbReference type="Proteomes" id="UP000000314"/>
    </source>
</evidence>
<dbReference type="FunCoup" id="C4R1L4">
    <property type="interactions" value="51"/>
</dbReference>
<dbReference type="GO" id="GO:0016788">
    <property type="term" value="F:hydrolase activity, acting on ester bonds"/>
    <property type="evidence" value="ECO:0007669"/>
    <property type="project" value="InterPro"/>
</dbReference>
<dbReference type="OMA" id="VPCFGWH"/>
<dbReference type="AlphaFoldDB" id="C4R1L4"/>